<dbReference type="STRING" id="234267.Acid_6460"/>
<evidence type="ECO:0000259" key="1">
    <source>
        <dbReference type="Pfam" id="PF08906"/>
    </source>
</evidence>
<proteinExistence type="predicted"/>
<name>Q01SI6_SOLUE</name>
<dbReference type="InParanoid" id="Q01SI6"/>
<dbReference type="HOGENOM" id="CLU_112036_0_0_0"/>
<protein>
    <recommendedName>
        <fullName evidence="1">T6SS immunity protein Tdi1 C-terminal domain-containing protein</fullName>
    </recommendedName>
</protein>
<evidence type="ECO:0000313" key="2">
    <source>
        <dbReference type="EMBL" id="ABJ87384.1"/>
    </source>
</evidence>
<reference evidence="2" key="1">
    <citation type="submission" date="2006-10" db="EMBL/GenBank/DDBJ databases">
        <title>Complete sequence of Solibacter usitatus Ellin6076.</title>
        <authorList>
            <consortium name="US DOE Joint Genome Institute"/>
            <person name="Copeland A."/>
            <person name="Lucas S."/>
            <person name="Lapidus A."/>
            <person name="Barry K."/>
            <person name="Detter J.C."/>
            <person name="Glavina del Rio T."/>
            <person name="Hammon N."/>
            <person name="Israni S."/>
            <person name="Dalin E."/>
            <person name="Tice H."/>
            <person name="Pitluck S."/>
            <person name="Thompson L.S."/>
            <person name="Brettin T."/>
            <person name="Bruce D."/>
            <person name="Han C."/>
            <person name="Tapia R."/>
            <person name="Gilna P."/>
            <person name="Schmutz J."/>
            <person name="Larimer F."/>
            <person name="Land M."/>
            <person name="Hauser L."/>
            <person name="Kyrpides N."/>
            <person name="Mikhailova N."/>
            <person name="Janssen P.H."/>
            <person name="Kuske C.R."/>
            <person name="Richardson P."/>
        </authorList>
    </citation>
    <scope>NUCLEOTIDE SEQUENCE</scope>
    <source>
        <strain evidence="2">Ellin6076</strain>
    </source>
</reference>
<dbReference type="eggNOG" id="COG5620">
    <property type="taxonomic scope" value="Bacteria"/>
</dbReference>
<dbReference type="AlphaFoldDB" id="Q01SI6"/>
<sequence length="149" mass="16501">MNIDDYLIDQSGRDWVAMLSGWSELLPTSLTVWLVNRFGDVVVVTDDESVHLLDIGVGIFRHLAGSRKRFAELMNIPKNANNWLAIPLVDRCVAAGLVLGAGQCYGYKDPPLMGGEYSVENVTTVDLAEYYAVLAGVWRQAKNAVEKRD</sequence>
<dbReference type="Pfam" id="PF08906">
    <property type="entry name" value="T6SS_Tdi1_C"/>
    <property type="match status" value="1"/>
</dbReference>
<feature type="domain" description="T6SS immunity protein Tdi1 C-terminal" evidence="1">
    <location>
        <begin position="66"/>
        <end position="135"/>
    </location>
</feature>
<gene>
    <name evidence="2" type="ordered locus">Acid_6460</name>
</gene>
<dbReference type="OrthoDB" id="672028at2"/>
<accession>Q01SI6</accession>
<dbReference type="InterPro" id="IPR015002">
    <property type="entry name" value="T6SS_Tdi1_C"/>
</dbReference>
<dbReference type="KEGG" id="sus:Acid_6460"/>
<dbReference type="EMBL" id="CP000473">
    <property type="protein sequence ID" value="ABJ87384.1"/>
    <property type="molecule type" value="Genomic_DNA"/>
</dbReference>
<organism evidence="2">
    <name type="scientific">Solibacter usitatus (strain Ellin6076)</name>
    <dbReference type="NCBI Taxonomy" id="234267"/>
    <lineage>
        <taxon>Bacteria</taxon>
        <taxon>Pseudomonadati</taxon>
        <taxon>Acidobacteriota</taxon>
        <taxon>Terriglobia</taxon>
        <taxon>Bryobacterales</taxon>
        <taxon>Solibacteraceae</taxon>
        <taxon>Candidatus Solibacter</taxon>
    </lineage>
</organism>